<dbReference type="EMBL" id="JNVN01003661">
    <property type="protein sequence ID" value="KHJ30756.1"/>
    <property type="molecule type" value="Genomic_DNA"/>
</dbReference>
<reference evidence="1 2" key="1">
    <citation type="journal article" date="2014" name="BMC Genomics">
        <title>Adaptive genomic structural variation in the grape powdery mildew pathogen, Erysiphe necator.</title>
        <authorList>
            <person name="Jones L."/>
            <person name="Riaz S."/>
            <person name="Morales-Cruz A."/>
            <person name="Amrine K.C."/>
            <person name="McGuire B."/>
            <person name="Gubler W.D."/>
            <person name="Walker M.A."/>
            <person name="Cantu D."/>
        </authorList>
    </citation>
    <scope>NUCLEOTIDE SEQUENCE [LARGE SCALE GENOMIC DNA]</scope>
    <source>
        <strain evidence="2">c</strain>
    </source>
</reference>
<dbReference type="Proteomes" id="UP000030854">
    <property type="component" value="Unassembled WGS sequence"/>
</dbReference>
<comment type="caution">
    <text evidence="1">The sequence shown here is derived from an EMBL/GenBank/DDBJ whole genome shotgun (WGS) entry which is preliminary data.</text>
</comment>
<gene>
    <name evidence="1" type="ORF">EV44_g3724</name>
</gene>
<proteinExistence type="predicted"/>
<accession>A0A0B1P1H7</accession>
<organism evidence="1 2">
    <name type="scientific">Uncinula necator</name>
    <name type="common">Grape powdery mildew</name>
    <dbReference type="NCBI Taxonomy" id="52586"/>
    <lineage>
        <taxon>Eukaryota</taxon>
        <taxon>Fungi</taxon>
        <taxon>Dikarya</taxon>
        <taxon>Ascomycota</taxon>
        <taxon>Pezizomycotina</taxon>
        <taxon>Leotiomycetes</taxon>
        <taxon>Erysiphales</taxon>
        <taxon>Erysiphaceae</taxon>
        <taxon>Erysiphe</taxon>
    </lineage>
</organism>
<dbReference type="AlphaFoldDB" id="A0A0B1P1H7"/>
<evidence type="ECO:0000313" key="1">
    <source>
        <dbReference type="EMBL" id="KHJ30756.1"/>
    </source>
</evidence>
<evidence type="ECO:0000313" key="2">
    <source>
        <dbReference type="Proteomes" id="UP000030854"/>
    </source>
</evidence>
<protein>
    <submittedName>
        <fullName evidence="1">Uncharacterized protein</fullName>
    </submittedName>
</protein>
<sequence>MTSEIPTDYDFKTAGHKITSPEKLFFVIDILFEGEAASWLHSNSVLRAIVNNRQSATDKQVADFKVQLKERFPAKLVNHTEGDLQDDIKIFAQKDSEALTTYYQ</sequence>
<dbReference type="HOGENOM" id="CLU_2252053_0_0_1"/>
<name>A0A0B1P1H7_UNCNE</name>
<keyword evidence="2" id="KW-1185">Reference proteome</keyword>
<dbReference type="STRING" id="52586.A0A0B1P1H7"/>